<keyword evidence="1" id="KW-1133">Transmembrane helix</keyword>
<evidence type="ECO:0000313" key="4">
    <source>
        <dbReference type="Proteomes" id="UP000237347"/>
    </source>
</evidence>
<evidence type="ECO:0000313" key="3">
    <source>
        <dbReference type="EMBL" id="KAK7848733.1"/>
    </source>
</evidence>
<feature type="transmembrane region" description="Helical" evidence="1">
    <location>
        <begin position="58"/>
        <end position="79"/>
    </location>
</feature>
<dbReference type="InterPro" id="IPR006527">
    <property type="entry name" value="F-box-assoc_dom_typ1"/>
</dbReference>
<gene>
    <name evidence="3" type="primary">CPR1_24</name>
    <name evidence="3" type="ORF">CFP56_004482</name>
</gene>
<dbReference type="Proteomes" id="UP000237347">
    <property type="component" value="Unassembled WGS sequence"/>
</dbReference>
<evidence type="ECO:0000256" key="1">
    <source>
        <dbReference type="SAM" id="Phobius"/>
    </source>
</evidence>
<dbReference type="Pfam" id="PF07734">
    <property type="entry name" value="FBA_1"/>
    <property type="match status" value="1"/>
</dbReference>
<reference evidence="3 4" key="1">
    <citation type="journal article" date="2018" name="Sci. Data">
        <title>The draft genome sequence of cork oak.</title>
        <authorList>
            <person name="Ramos A.M."/>
            <person name="Usie A."/>
            <person name="Barbosa P."/>
            <person name="Barros P.M."/>
            <person name="Capote T."/>
            <person name="Chaves I."/>
            <person name="Simoes F."/>
            <person name="Abreu I."/>
            <person name="Carrasquinho I."/>
            <person name="Faro C."/>
            <person name="Guimaraes J.B."/>
            <person name="Mendonca D."/>
            <person name="Nobrega F."/>
            <person name="Rodrigues L."/>
            <person name="Saibo N.J.M."/>
            <person name="Varela M.C."/>
            <person name="Egas C."/>
            <person name="Matos J."/>
            <person name="Miguel C.M."/>
            <person name="Oliveira M.M."/>
            <person name="Ricardo C.P."/>
            <person name="Goncalves S."/>
        </authorList>
    </citation>
    <scope>NUCLEOTIDE SEQUENCE [LARGE SCALE GENOMIC DNA]</scope>
    <source>
        <strain evidence="4">cv. HL8</strain>
    </source>
</reference>
<name>A0AAW0LAN5_QUESU</name>
<dbReference type="EMBL" id="PKMF04000123">
    <property type="protein sequence ID" value="KAK7848733.1"/>
    <property type="molecule type" value="Genomic_DNA"/>
</dbReference>
<protein>
    <submittedName>
        <fullName evidence="3">F-box protein cpr1</fullName>
    </submittedName>
</protein>
<dbReference type="AlphaFoldDB" id="A0AAW0LAN5"/>
<proteinExistence type="predicted"/>
<sequence>MKECSICSSSASLNGAIHWLIAPPCGPAYSPRPESLLAFDLATEKFQVYKTPVLPKNINWLMSLVVLGGYLCFIVTSFLKYNDVWLMKEYGVESSWTRIYKIKQGAVPWNFHYCKPLIFSRNGKKVKLKEGHEGGANLKRGKRIEIQNLPSDFSTAVCIGSLLLLDDGDNVAEEER</sequence>
<comment type="caution">
    <text evidence="3">The sequence shown here is derived from an EMBL/GenBank/DDBJ whole genome shotgun (WGS) entry which is preliminary data.</text>
</comment>
<organism evidence="3 4">
    <name type="scientific">Quercus suber</name>
    <name type="common">Cork oak</name>
    <dbReference type="NCBI Taxonomy" id="58331"/>
    <lineage>
        <taxon>Eukaryota</taxon>
        <taxon>Viridiplantae</taxon>
        <taxon>Streptophyta</taxon>
        <taxon>Embryophyta</taxon>
        <taxon>Tracheophyta</taxon>
        <taxon>Spermatophyta</taxon>
        <taxon>Magnoliopsida</taxon>
        <taxon>eudicotyledons</taxon>
        <taxon>Gunneridae</taxon>
        <taxon>Pentapetalae</taxon>
        <taxon>rosids</taxon>
        <taxon>fabids</taxon>
        <taxon>Fagales</taxon>
        <taxon>Fagaceae</taxon>
        <taxon>Quercus</taxon>
    </lineage>
</organism>
<keyword evidence="1" id="KW-0472">Membrane</keyword>
<keyword evidence="1" id="KW-0812">Transmembrane</keyword>
<evidence type="ECO:0000259" key="2">
    <source>
        <dbReference type="Pfam" id="PF07734"/>
    </source>
</evidence>
<feature type="domain" description="F-box associated beta-propeller type 1" evidence="2">
    <location>
        <begin position="6"/>
        <end position="126"/>
    </location>
</feature>
<accession>A0AAW0LAN5</accession>
<keyword evidence="4" id="KW-1185">Reference proteome</keyword>